<dbReference type="EMBL" id="JWYV01000014">
    <property type="protein sequence ID" value="KKC98929.1"/>
    <property type="molecule type" value="Genomic_DNA"/>
</dbReference>
<dbReference type="Proteomes" id="UP000033633">
    <property type="component" value="Unassembled WGS sequence"/>
</dbReference>
<comment type="caution">
    <text evidence="2">The sequence shown here is derived from an EMBL/GenBank/DDBJ whole genome shotgun (WGS) entry which is preliminary data.</text>
</comment>
<organism evidence="2 3">
    <name type="scientific">Photobacterium halotolerans</name>
    <dbReference type="NCBI Taxonomy" id="265726"/>
    <lineage>
        <taxon>Bacteria</taxon>
        <taxon>Pseudomonadati</taxon>
        <taxon>Pseudomonadota</taxon>
        <taxon>Gammaproteobacteria</taxon>
        <taxon>Vibrionales</taxon>
        <taxon>Vibrionaceae</taxon>
        <taxon>Photobacterium</taxon>
    </lineage>
</organism>
<keyword evidence="1" id="KW-0472">Membrane</keyword>
<dbReference type="STRING" id="265726.KY46_15090"/>
<keyword evidence="1" id="KW-0812">Transmembrane</keyword>
<evidence type="ECO:0000313" key="2">
    <source>
        <dbReference type="EMBL" id="KKC98929.1"/>
    </source>
</evidence>
<feature type="transmembrane region" description="Helical" evidence="1">
    <location>
        <begin position="17"/>
        <end position="36"/>
    </location>
</feature>
<keyword evidence="3" id="KW-1185">Reference proteome</keyword>
<dbReference type="AlphaFoldDB" id="A0A0F5VBQ3"/>
<feature type="transmembrane region" description="Helical" evidence="1">
    <location>
        <begin position="56"/>
        <end position="73"/>
    </location>
</feature>
<protein>
    <submittedName>
        <fullName evidence="2">Membrane protein</fullName>
    </submittedName>
</protein>
<reference evidence="2 3" key="1">
    <citation type="submission" date="2014-12" db="EMBL/GenBank/DDBJ databases">
        <title>Mercury Reductase activity and rhizosphere competence traits in the genome of root associated Photobacterium halotolerans MELD1.</title>
        <authorList>
            <person name="Mathew D.C."/>
            <person name="Huang C.-C."/>
        </authorList>
    </citation>
    <scope>NUCLEOTIDE SEQUENCE [LARGE SCALE GENOMIC DNA]</scope>
    <source>
        <strain evidence="2 3">MELD1</strain>
    </source>
</reference>
<name>A0A0F5VBQ3_9GAMM</name>
<evidence type="ECO:0000313" key="3">
    <source>
        <dbReference type="Proteomes" id="UP000033633"/>
    </source>
</evidence>
<dbReference type="RefSeq" id="WP_046221476.1">
    <property type="nucleotide sequence ID" value="NZ_JWYV01000014.1"/>
</dbReference>
<dbReference type="Pfam" id="PF11143">
    <property type="entry name" value="DUF2919"/>
    <property type="match status" value="1"/>
</dbReference>
<dbReference type="OrthoDB" id="6314776at2"/>
<dbReference type="InterPro" id="IPR021318">
    <property type="entry name" value="DUF2919"/>
</dbReference>
<gene>
    <name evidence="2" type="ORF">KY46_15090</name>
</gene>
<feature type="transmembrane region" description="Helical" evidence="1">
    <location>
        <begin position="93"/>
        <end position="111"/>
    </location>
</feature>
<accession>A0A0F5VBQ3</accession>
<evidence type="ECO:0000256" key="1">
    <source>
        <dbReference type="SAM" id="Phobius"/>
    </source>
</evidence>
<sequence length="147" mass="16519">MYSIDAYDSNGLLKPSGLLWVSMLFSARGWGVFVMAGVSRAQGAELLQLFYPHTENLYFLMGIGLPALCLMWLSGLRHKNNKMINGAWRYGRLILLAGYALDLALQVYQLTLLRGAFSWPAAVTLLATIWLMAYLVRSSRVRHTFAN</sequence>
<keyword evidence="1" id="KW-1133">Transmembrane helix</keyword>
<feature type="transmembrane region" description="Helical" evidence="1">
    <location>
        <begin position="117"/>
        <end position="136"/>
    </location>
</feature>
<dbReference type="PATRIC" id="fig|265726.11.peg.1278"/>
<proteinExistence type="predicted"/>